<dbReference type="AlphaFoldDB" id="A0A8H3BU70"/>
<feature type="region of interest" description="Disordered" evidence="1">
    <location>
        <begin position="1"/>
        <end position="39"/>
    </location>
</feature>
<evidence type="ECO:0000313" key="3">
    <source>
        <dbReference type="Proteomes" id="UP000663850"/>
    </source>
</evidence>
<dbReference type="EMBL" id="CAJMWZ010002915">
    <property type="protein sequence ID" value="CAE6465837.1"/>
    <property type="molecule type" value="Genomic_DNA"/>
</dbReference>
<accession>A0A8H3BU70</accession>
<organism evidence="2 3">
    <name type="scientific">Rhizoctonia solani</name>
    <dbReference type="NCBI Taxonomy" id="456999"/>
    <lineage>
        <taxon>Eukaryota</taxon>
        <taxon>Fungi</taxon>
        <taxon>Dikarya</taxon>
        <taxon>Basidiomycota</taxon>
        <taxon>Agaricomycotina</taxon>
        <taxon>Agaricomycetes</taxon>
        <taxon>Cantharellales</taxon>
        <taxon>Ceratobasidiaceae</taxon>
        <taxon>Rhizoctonia</taxon>
    </lineage>
</organism>
<gene>
    <name evidence="2" type="ORF">RDB_LOCUS56039</name>
</gene>
<proteinExistence type="predicted"/>
<reference evidence="2" key="1">
    <citation type="submission" date="2021-01" db="EMBL/GenBank/DDBJ databases">
        <authorList>
            <person name="Kaushik A."/>
        </authorList>
    </citation>
    <scope>NUCLEOTIDE SEQUENCE</scope>
    <source>
        <strain evidence="2">Type strain: AG8-Rh-89/</strain>
    </source>
</reference>
<name>A0A8H3BU70_9AGAM</name>
<feature type="compositionally biased region" description="Low complexity" evidence="1">
    <location>
        <begin position="1"/>
        <end position="24"/>
    </location>
</feature>
<protein>
    <submittedName>
        <fullName evidence="2">Uncharacterized protein</fullName>
    </submittedName>
</protein>
<evidence type="ECO:0000313" key="2">
    <source>
        <dbReference type="EMBL" id="CAE6465837.1"/>
    </source>
</evidence>
<dbReference type="Proteomes" id="UP000663850">
    <property type="component" value="Unassembled WGS sequence"/>
</dbReference>
<dbReference type="OrthoDB" id="16747at2759"/>
<sequence>MTRPLSCSPLNRSSSSGSQGASESTDTTRNGMINLPPDQPATLATSIQSNAQILKGTFAPEQNNLTTSTAGPVHLHILYCGIAALSHSKLFYLYPHARFYTLLPLDSEGSFISIIMGYLRQRRHNQELEEYLDGARWDTDNEANWKRVWSPLHGDGKSGPGEQLDHIHYWTGASSPTLLWHSGAFPPYHLLFVSPTLVSIRYFRRTRKTHN</sequence>
<comment type="caution">
    <text evidence="2">The sequence shown here is derived from an EMBL/GenBank/DDBJ whole genome shotgun (WGS) entry which is preliminary data.</text>
</comment>
<evidence type="ECO:0000256" key="1">
    <source>
        <dbReference type="SAM" id="MobiDB-lite"/>
    </source>
</evidence>